<dbReference type="PANTHER" id="PTHR10774">
    <property type="entry name" value="EXTENDED SYNAPTOTAGMIN-RELATED"/>
    <property type="match status" value="1"/>
</dbReference>
<evidence type="ECO:0000313" key="16">
    <source>
        <dbReference type="Proteomes" id="UP000326396"/>
    </source>
</evidence>
<dbReference type="InterPro" id="IPR045050">
    <property type="entry name" value="Synaptotagmin_plant"/>
</dbReference>
<dbReference type="PROSITE" id="PS51847">
    <property type="entry name" value="SMP"/>
    <property type="match status" value="1"/>
</dbReference>
<evidence type="ECO:0000256" key="6">
    <source>
        <dbReference type="ARBA" id="ARBA00022737"/>
    </source>
</evidence>
<dbReference type="GO" id="GO:0008289">
    <property type="term" value="F:lipid binding"/>
    <property type="evidence" value="ECO:0007669"/>
    <property type="project" value="UniProtKB-KW"/>
</dbReference>
<evidence type="ECO:0008006" key="17">
    <source>
        <dbReference type="Google" id="ProtNLM"/>
    </source>
</evidence>
<evidence type="ECO:0000256" key="2">
    <source>
        <dbReference type="ARBA" id="ARBA00006996"/>
    </source>
</evidence>
<dbReference type="PANTHER" id="PTHR10774:SF217">
    <property type="entry name" value="OS06G0685300 PROTEIN"/>
    <property type="match status" value="1"/>
</dbReference>
<dbReference type="OrthoDB" id="67700at2759"/>
<evidence type="ECO:0000256" key="11">
    <source>
        <dbReference type="ARBA" id="ARBA00023136"/>
    </source>
</evidence>
<keyword evidence="8 12" id="KW-1133">Transmembrane helix</keyword>
<dbReference type="PROSITE" id="PS50004">
    <property type="entry name" value="C2"/>
    <property type="match status" value="2"/>
</dbReference>
<dbReference type="InterPro" id="IPR035892">
    <property type="entry name" value="C2_domain_sf"/>
</dbReference>
<evidence type="ECO:0000256" key="4">
    <source>
        <dbReference type="ARBA" id="ARBA00022692"/>
    </source>
</evidence>
<dbReference type="EMBL" id="SZYD01001994">
    <property type="protein sequence ID" value="KAD0066219.1"/>
    <property type="molecule type" value="Genomic_DNA"/>
</dbReference>
<evidence type="ECO:0000256" key="3">
    <source>
        <dbReference type="ARBA" id="ARBA00022448"/>
    </source>
</evidence>
<dbReference type="FunFam" id="2.60.40.150:FF:000102">
    <property type="entry name" value="Synaptotagmin-2 isoform A"/>
    <property type="match status" value="1"/>
</dbReference>
<dbReference type="GO" id="GO:0005783">
    <property type="term" value="C:endoplasmic reticulum"/>
    <property type="evidence" value="ECO:0007669"/>
    <property type="project" value="TreeGrafter"/>
</dbReference>
<dbReference type="CDD" id="cd21677">
    <property type="entry name" value="SMP_SYT"/>
    <property type="match status" value="1"/>
</dbReference>
<dbReference type="GO" id="GO:0006869">
    <property type="term" value="P:lipid transport"/>
    <property type="evidence" value="ECO:0007669"/>
    <property type="project" value="UniProtKB-KW"/>
</dbReference>
<dbReference type="AlphaFoldDB" id="A0A5N6LB65"/>
<keyword evidence="5" id="KW-0479">Metal-binding</keyword>
<comment type="similarity">
    <text evidence="2">Belongs to the synaptotagmin family.</text>
</comment>
<comment type="caution">
    <text evidence="15">The sequence shown here is derived from an EMBL/GenBank/DDBJ whole genome shotgun (WGS) entry which is preliminary data.</text>
</comment>
<feature type="transmembrane region" description="Helical" evidence="12">
    <location>
        <begin position="6"/>
        <end position="28"/>
    </location>
</feature>
<evidence type="ECO:0000313" key="15">
    <source>
        <dbReference type="EMBL" id="KAD0066219.1"/>
    </source>
</evidence>
<dbReference type="Gene3D" id="2.60.40.150">
    <property type="entry name" value="C2 domain"/>
    <property type="match status" value="2"/>
</dbReference>
<evidence type="ECO:0000256" key="5">
    <source>
        <dbReference type="ARBA" id="ARBA00022723"/>
    </source>
</evidence>
<dbReference type="SUPFAM" id="SSF49562">
    <property type="entry name" value="C2 domain (Calcium/lipid-binding domain, CaLB)"/>
    <property type="match status" value="2"/>
</dbReference>
<keyword evidence="10" id="KW-0446">Lipid-binding</keyword>
<sequence length="558" mass="63104">MSFFGSLLGIIGFAIGIPVGLFLGFLIFRHTESADVKNPFIRPIQEFDKDSLIDILPELPLWVKHPDYERVDWLNDVIRDMWPYLDKAICGMIESMSKPIFSEYIGMYFIRSIDFESLTFGRLPPIIQGIKVHELNEDNLVIDLAVKWAGNPNITLVLNAFYLPIKVQLIDMQITAAVRVTLKPFVPTFPCFSNVVVSLLDKPDVDFGLKVMGSDLMAIPGLYHFIQNIIKKYVASLYLWPQSLEIPILDASIGAAKKPVGILRVKVVRANELLKMDLLGSSDPYVKLKLSGGRIIPSKKTSVKFKNLNPVWNEEFKLTINDPMSQVLELHVYDWEKVGLHDKLGLQVIPLMVLKPHEKKELTVGLVKNLDSSDIRKRKPRGSITVELTFVPFVEDAMPLNGPIDFYMRKETVSKKLGSPFVNRPGLLSVTVISATSVEGKHHNNPFALVVFKGDTRKTKLQKKTRDPSWNEEFQFVLDEAPLEDTIHIEVISKRKHTLAFGSSKGVVDLGEAKKAKMIVRDLFLDMDLNKLSYKIKTDENPRIKSEIIKPDEKKGTG</sequence>
<keyword evidence="4 12" id="KW-0812">Transmembrane</keyword>
<dbReference type="InterPro" id="IPR031468">
    <property type="entry name" value="SMP_LBD"/>
</dbReference>
<keyword evidence="6" id="KW-0677">Repeat</keyword>
<dbReference type="InterPro" id="IPR039010">
    <property type="entry name" value="Synaptotagmin_SMP"/>
</dbReference>
<evidence type="ECO:0000259" key="13">
    <source>
        <dbReference type="PROSITE" id="PS50004"/>
    </source>
</evidence>
<protein>
    <recommendedName>
        <fullName evidence="17">C2 domain-containing protein</fullName>
    </recommendedName>
</protein>
<evidence type="ECO:0000256" key="7">
    <source>
        <dbReference type="ARBA" id="ARBA00022837"/>
    </source>
</evidence>
<dbReference type="SMART" id="SM00239">
    <property type="entry name" value="C2"/>
    <property type="match status" value="2"/>
</dbReference>
<dbReference type="InterPro" id="IPR000008">
    <property type="entry name" value="C2_dom"/>
</dbReference>
<dbReference type="Pfam" id="PF00168">
    <property type="entry name" value="C2"/>
    <property type="match status" value="2"/>
</dbReference>
<evidence type="ECO:0000259" key="14">
    <source>
        <dbReference type="PROSITE" id="PS51847"/>
    </source>
</evidence>
<dbReference type="CDD" id="cd00030">
    <property type="entry name" value="C2"/>
    <property type="match status" value="2"/>
</dbReference>
<name>A0A5N6LB65_9ASTR</name>
<keyword evidence="9" id="KW-0445">Lipid transport</keyword>
<accession>A0A5N6LB65</accession>
<evidence type="ECO:0000256" key="12">
    <source>
        <dbReference type="SAM" id="Phobius"/>
    </source>
</evidence>
<dbReference type="Proteomes" id="UP000326396">
    <property type="component" value="Unassembled WGS sequence"/>
</dbReference>
<keyword evidence="3" id="KW-0813">Transport</keyword>
<comment type="subcellular location">
    <subcellularLocation>
        <location evidence="1">Membrane</location>
        <topology evidence="1">Single-pass membrane protein</topology>
    </subcellularLocation>
</comment>
<keyword evidence="16" id="KW-1185">Reference proteome</keyword>
<evidence type="ECO:0000256" key="1">
    <source>
        <dbReference type="ARBA" id="ARBA00004167"/>
    </source>
</evidence>
<feature type="domain" description="C2" evidence="13">
    <location>
        <begin position="409"/>
        <end position="523"/>
    </location>
</feature>
<evidence type="ECO:0000256" key="10">
    <source>
        <dbReference type="ARBA" id="ARBA00023121"/>
    </source>
</evidence>
<keyword evidence="11 12" id="KW-0472">Membrane</keyword>
<evidence type="ECO:0000256" key="8">
    <source>
        <dbReference type="ARBA" id="ARBA00022989"/>
    </source>
</evidence>
<dbReference type="GO" id="GO:0046872">
    <property type="term" value="F:metal ion binding"/>
    <property type="evidence" value="ECO:0007669"/>
    <property type="project" value="UniProtKB-KW"/>
</dbReference>
<proteinExistence type="inferred from homology"/>
<evidence type="ECO:0000256" key="9">
    <source>
        <dbReference type="ARBA" id="ARBA00023055"/>
    </source>
</evidence>
<feature type="domain" description="SMP-LTD" evidence="14">
    <location>
        <begin position="67"/>
        <end position="249"/>
    </location>
</feature>
<dbReference type="GO" id="GO:0016020">
    <property type="term" value="C:membrane"/>
    <property type="evidence" value="ECO:0007669"/>
    <property type="project" value="UniProtKB-SubCell"/>
</dbReference>
<keyword evidence="7" id="KW-0106">Calcium</keyword>
<dbReference type="Pfam" id="PF17047">
    <property type="entry name" value="SMP_LBD"/>
    <property type="match status" value="1"/>
</dbReference>
<reference evidence="15 16" key="1">
    <citation type="submission" date="2019-05" db="EMBL/GenBank/DDBJ databases">
        <title>Mikania micrantha, genome provides insights into the molecular mechanism of rapid growth.</title>
        <authorList>
            <person name="Liu B."/>
        </authorList>
    </citation>
    <scope>NUCLEOTIDE SEQUENCE [LARGE SCALE GENOMIC DNA]</scope>
    <source>
        <strain evidence="15">NLD-2019</strain>
        <tissue evidence="15">Leaf</tissue>
    </source>
</reference>
<feature type="domain" description="C2" evidence="13">
    <location>
        <begin position="240"/>
        <end position="364"/>
    </location>
</feature>
<gene>
    <name evidence="15" type="ORF">E3N88_44846</name>
</gene>
<dbReference type="PRINTS" id="PR00360">
    <property type="entry name" value="C2DOMAIN"/>
</dbReference>
<organism evidence="15 16">
    <name type="scientific">Mikania micrantha</name>
    <name type="common">bitter vine</name>
    <dbReference type="NCBI Taxonomy" id="192012"/>
    <lineage>
        <taxon>Eukaryota</taxon>
        <taxon>Viridiplantae</taxon>
        <taxon>Streptophyta</taxon>
        <taxon>Embryophyta</taxon>
        <taxon>Tracheophyta</taxon>
        <taxon>Spermatophyta</taxon>
        <taxon>Magnoliopsida</taxon>
        <taxon>eudicotyledons</taxon>
        <taxon>Gunneridae</taxon>
        <taxon>Pentapetalae</taxon>
        <taxon>asterids</taxon>
        <taxon>campanulids</taxon>
        <taxon>Asterales</taxon>
        <taxon>Asteraceae</taxon>
        <taxon>Asteroideae</taxon>
        <taxon>Heliantheae alliance</taxon>
        <taxon>Eupatorieae</taxon>
        <taxon>Mikania</taxon>
    </lineage>
</organism>